<dbReference type="SUPFAM" id="SSF54665">
    <property type="entry name" value="CO dehydrogenase molybdoprotein N-domain-like"/>
    <property type="match status" value="1"/>
</dbReference>
<sequence>MTAEPRPAADPAPHTFGRPVARVEDDALLRGRARFVDDIHLPGLLEAAFVRSPHAHARIRSIDCEPARAAPGVVAVMTFDDLRDVLTSDRLVVAMPSPSYLLEVHRPILARHETVHVGEAIAVVIAASRYLAEDAAALVEVDYDPLPVVADCHAALAEGGARVHADLPHNVVAELDTAYGDVDAAFAGAAEVVEDRFWLHRGGSHSMECRGVVASLDPLEDRLTVWSSTQTPNVAQRLLCDLLARDSDAIRVVTPELGGGFGPKLVFYPEEAVVAASAVKLGRPVKWIEDRREHFVVTTQERDQHWEMAMALDAEGRVLGMRGSLLHDHGAYTARGTNVVFASAITVPLAYNVPAYRLASKLLLTNKVPVTPIRGAGQPQAAFVMERLLDQAARRLGLDRAEIRRRNLVQPEQMPCRKPMKLRGGTFVVLDSGDYPAAQRLVMEKAGWDDFPRRQAEARAQGRHIGLGLVNYVEGTGRGPFEPVRVRVAANGRIHVASSATAMGQGTKTMLAQVVAEQLGGAIENVVVTTGDTAAMTLGFGGFNSRQAVMAGSSAHAAAVKVRAKALEAAAHMLEARPDELTIVGTHIRMRGNNRTIGLGEVARALEGIAGYVLPGNLEPGLEATEQVIVHDMAFSNGSAVAEVEVDVETGHVQVLRYLLAHDCGQMINPMLVDGQVIGGIAHGIGNALFEWMGFDANAQPLTNNYGEYLLVTAPEMPSIELFHRESPSPLNTLGIKGVGESGVIPTPAVIASAVEDALQPFGVRISHAPLSPMDILDLIARADGA</sequence>
<feature type="domain" description="Aldehyde oxidase/xanthine dehydrogenase a/b hammerhead" evidence="3">
    <location>
        <begin position="30"/>
        <end position="147"/>
    </location>
</feature>
<dbReference type="AlphaFoldDB" id="A0A9X2PI18"/>
<dbReference type="EMBL" id="JANTHZ010000007">
    <property type="protein sequence ID" value="MCS0496563.1"/>
    <property type="molecule type" value="Genomic_DNA"/>
</dbReference>
<dbReference type="InterPro" id="IPR046867">
    <property type="entry name" value="AldOxase/xan_DH_MoCoBD2"/>
</dbReference>
<dbReference type="InterPro" id="IPR000674">
    <property type="entry name" value="Ald_Oxase/Xan_DH_a/b"/>
</dbReference>
<dbReference type="SUPFAM" id="SSF56003">
    <property type="entry name" value="Molybdenum cofactor-binding domain"/>
    <property type="match status" value="1"/>
</dbReference>
<dbReference type="GO" id="GO:0005506">
    <property type="term" value="F:iron ion binding"/>
    <property type="evidence" value="ECO:0007669"/>
    <property type="project" value="InterPro"/>
</dbReference>
<reference evidence="4" key="1">
    <citation type="submission" date="2022-08" db="EMBL/GenBank/DDBJ databases">
        <authorList>
            <person name="Li F."/>
        </authorList>
    </citation>
    <scope>NUCLEOTIDE SEQUENCE</scope>
    <source>
        <strain evidence="4">MQZ15Z-1</strain>
    </source>
</reference>
<dbReference type="Pfam" id="PF20256">
    <property type="entry name" value="MoCoBD_2"/>
    <property type="match status" value="1"/>
</dbReference>
<dbReference type="InterPro" id="IPR036856">
    <property type="entry name" value="Ald_Oxase/Xan_DH_a/b_sf"/>
</dbReference>
<keyword evidence="1" id="KW-0500">Molybdenum</keyword>
<evidence type="ECO:0000256" key="1">
    <source>
        <dbReference type="ARBA" id="ARBA00022505"/>
    </source>
</evidence>
<keyword evidence="2" id="KW-0560">Oxidoreductase</keyword>
<dbReference type="InterPro" id="IPR008274">
    <property type="entry name" value="AldOxase/xan_DH_MoCoBD1"/>
</dbReference>
<organism evidence="4 5">
    <name type="scientific">Ancylobacter mangrovi</name>
    <dbReference type="NCBI Taxonomy" id="2972472"/>
    <lineage>
        <taxon>Bacteria</taxon>
        <taxon>Pseudomonadati</taxon>
        <taxon>Pseudomonadota</taxon>
        <taxon>Alphaproteobacteria</taxon>
        <taxon>Hyphomicrobiales</taxon>
        <taxon>Xanthobacteraceae</taxon>
        <taxon>Ancylobacter</taxon>
    </lineage>
</organism>
<keyword evidence="5" id="KW-1185">Reference proteome</keyword>
<dbReference type="Gene3D" id="3.30.365.10">
    <property type="entry name" value="Aldehyde oxidase/xanthine dehydrogenase, molybdopterin binding domain"/>
    <property type="match status" value="4"/>
</dbReference>
<dbReference type="PANTHER" id="PTHR11908:SF132">
    <property type="entry name" value="ALDEHYDE OXIDASE 1-RELATED"/>
    <property type="match status" value="1"/>
</dbReference>
<accession>A0A9X2PI18</accession>
<dbReference type="InterPro" id="IPR016208">
    <property type="entry name" value="Ald_Oxase/xanthine_DH-like"/>
</dbReference>
<dbReference type="Pfam" id="PF02738">
    <property type="entry name" value="MoCoBD_1"/>
    <property type="match status" value="1"/>
</dbReference>
<gene>
    <name evidence="4" type="ORF">NVS89_15785</name>
</gene>
<evidence type="ECO:0000256" key="2">
    <source>
        <dbReference type="ARBA" id="ARBA00023002"/>
    </source>
</evidence>
<dbReference type="RefSeq" id="WP_258733725.1">
    <property type="nucleotide sequence ID" value="NZ_JANTHZ010000007.1"/>
</dbReference>
<evidence type="ECO:0000259" key="3">
    <source>
        <dbReference type="SMART" id="SM01008"/>
    </source>
</evidence>
<comment type="caution">
    <text evidence="4">The sequence shown here is derived from an EMBL/GenBank/DDBJ whole genome shotgun (WGS) entry which is preliminary data.</text>
</comment>
<evidence type="ECO:0000313" key="5">
    <source>
        <dbReference type="Proteomes" id="UP001151088"/>
    </source>
</evidence>
<protein>
    <submittedName>
        <fullName evidence="4">Xanthine dehydrogenase family protein molybdopterin-binding subunit</fullName>
    </submittedName>
</protein>
<name>A0A9X2PI18_9HYPH</name>
<dbReference type="Gene3D" id="3.90.1170.50">
    <property type="entry name" value="Aldehyde oxidase/xanthine dehydrogenase, a/b hammerhead"/>
    <property type="match status" value="1"/>
</dbReference>
<dbReference type="Proteomes" id="UP001151088">
    <property type="component" value="Unassembled WGS sequence"/>
</dbReference>
<dbReference type="Pfam" id="PF01315">
    <property type="entry name" value="Ald_Xan_dh_C"/>
    <property type="match status" value="1"/>
</dbReference>
<evidence type="ECO:0000313" key="4">
    <source>
        <dbReference type="EMBL" id="MCS0496563.1"/>
    </source>
</evidence>
<dbReference type="GO" id="GO:0016491">
    <property type="term" value="F:oxidoreductase activity"/>
    <property type="evidence" value="ECO:0007669"/>
    <property type="project" value="UniProtKB-KW"/>
</dbReference>
<dbReference type="SMART" id="SM01008">
    <property type="entry name" value="Ald_Xan_dh_C"/>
    <property type="match status" value="1"/>
</dbReference>
<dbReference type="PANTHER" id="PTHR11908">
    <property type="entry name" value="XANTHINE DEHYDROGENASE"/>
    <property type="match status" value="1"/>
</dbReference>
<proteinExistence type="predicted"/>
<dbReference type="InterPro" id="IPR037165">
    <property type="entry name" value="AldOxase/xan_DH_Mopterin-bd_sf"/>
</dbReference>